<feature type="transmembrane region" description="Helical" evidence="2">
    <location>
        <begin position="49"/>
        <end position="71"/>
    </location>
</feature>
<keyword evidence="2" id="KW-1133">Transmembrane helix</keyword>
<dbReference type="NCBIfam" id="TIGR02921">
    <property type="entry name" value="PEP_integral"/>
    <property type="match status" value="1"/>
</dbReference>
<evidence type="ECO:0000313" key="4">
    <source>
        <dbReference type="EMBL" id="NEZ66703.1"/>
    </source>
</evidence>
<feature type="transmembrane region" description="Helical" evidence="2">
    <location>
        <begin position="77"/>
        <end position="98"/>
    </location>
</feature>
<evidence type="ECO:0000313" key="5">
    <source>
        <dbReference type="Proteomes" id="UP000473574"/>
    </source>
</evidence>
<sequence>MKTALHWLSHTIFWVWNIAFIGFIYFWLLPVAGLPILEAARMGEIPSAFVASILGMLVVPPICTVVGGKWLRKHPILLMRLFYGVEVPLFGLCLLRLFLIRDTTPASAHILLTVLAAIAMFAIETLAGYAAYRPRLAWAQMIGHSLILVTGLYAGILLLLYTVPALCVLIYGTITGLFNIDWWWWLQEIGRMLSQPHLILVGFLFLVLWGSSALVLVSMPYVFVNFYVLSWHRIRKAFTKQHGHGWAVTGVVIGISCLLFGLLQLPQPQAQAFSLLDGPAPQTPADRLTLVKQSETIRKGLVHGYLFRYRYLGTAEESNQLREMYKAVFDMPETDAQVFQDFHNGLLSPFLYKGDRNDDDKAEALYTSFFDTPIQKAERTEIRSALQATANRDETQAGVLNLDQKVIRLAEQTVTVKENGDWAELEVYEQYENKTADDQEIFYSFSLPESATITGLWLAEAKDGSRFPFTVSPRGAAQQVYKGEVERAETQRAEDPALLEQVGPRQYRLRVFPIPAAVSTQESGELHLWMTYQVLQQDGAWPLPQLTEKRNIFWTDKTIHQRRGKDVLMSEDTWFEPTLQAKKKTKPTAHTVQLEEGYQVTATPVAKTAVPGGKRIAAILDTSYSMDNGAHAEALQQLETIQTQNTIDFYQTTATGETLTPSDDLNSLDLIVPYGSLQPAEMLQQFEAQRLPKTYDAILLLTDAGSYELTAEELELPKLSAPLWLVHMGHQLPSAYDDKLLEAIQASGGGVATDVTAVVQRLDKNVIDGYEWAVAANDGTAQANEFAPVAARQMILQRSRTADMTQLENLDGVHAVAKRTQIVTPYSSMLVLVNDRQRELLRQAEAAADRFDREVEDGQDDLTDPSNPLNSVSVPEPGSVVGMGIIATGLILLKRKQSASK</sequence>
<dbReference type="RefSeq" id="WP_163669100.1">
    <property type="nucleotide sequence ID" value="NZ_QZCE01000002.1"/>
</dbReference>
<name>A0A6M0SF93_9CYAN</name>
<dbReference type="Pfam" id="PF08487">
    <property type="entry name" value="VIT"/>
    <property type="match status" value="1"/>
</dbReference>
<dbReference type="EMBL" id="QZCE01000002">
    <property type="protein sequence ID" value="NEZ66703.1"/>
    <property type="molecule type" value="Genomic_DNA"/>
</dbReference>
<feature type="transmembrane region" description="Helical" evidence="2">
    <location>
        <begin position="110"/>
        <end position="132"/>
    </location>
</feature>
<dbReference type="InterPro" id="IPR013694">
    <property type="entry name" value="VIT"/>
</dbReference>
<proteinExistence type="predicted"/>
<feature type="transmembrane region" description="Helical" evidence="2">
    <location>
        <begin position="245"/>
        <end position="265"/>
    </location>
</feature>
<dbReference type="InterPro" id="IPR014270">
    <property type="entry name" value="PEP-CTERM_IMP"/>
</dbReference>
<comment type="caution">
    <text evidence="4">The sequence shown here is derived from an EMBL/GenBank/DDBJ whole genome shotgun (WGS) entry which is preliminary data.</text>
</comment>
<dbReference type="Proteomes" id="UP000473574">
    <property type="component" value="Unassembled WGS sequence"/>
</dbReference>
<dbReference type="NCBIfam" id="TIGR02595">
    <property type="entry name" value="PEP_CTERM"/>
    <property type="match status" value="1"/>
</dbReference>
<dbReference type="InterPro" id="IPR013424">
    <property type="entry name" value="Ice-binding_C"/>
</dbReference>
<dbReference type="PROSITE" id="PS51468">
    <property type="entry name" value="VIT"/>
    <property type="match status" value="1"/>
</dbReference>
<feature type="region of interest" description="Disordered" evidence="1">
    <location>
        <begin position="851"/>
        <end position="875"/>
    </location>
</feature>
<evidence type="ECO:0000259" key="3">
    <source>
        <dbReference type="PROSITE" id="PS51468"/>
    </source>
</evidence>
<keyword evidence="2" id="KW-0472">Membrane</keyword>
<evidence type="ECO:0000256" key="2">
    <source>
        <dbReference type="SAM" id="Phobius"/>
    </source>
</evidence>
<feature type="domain" description="VIT" evidence="3">
    <location>
        <begin position="393"/>
        <end position="528"/>
    </location>
</feature>
<dbReference type="AlphaFoldDB" id="A0A6M0SF93"/>
<protein>
    <submittedName>
        <fullName evidence="4">TIGR02921 family PEP-CTERM protein</fullName>
    </submittedName>
</protein>
<feature type="compositionally biased region" description="Acidic residues" evidence="1">
    <location>
        <begin position="854"/>
        <end position="863"/>
    </location>
</feature>
<feature type="transmembrane region" description="Helical" evidence="2">
    <location>
        <begin position="198"/>
        <end position="224"/>
    </location>
</feature>
<gene>
    <name evidence="4" type="ORF">D0962_28760</name>
</gene>
<feature type="transmembrane region" description="Helical" evidence="2">
    <location>
        <begin position="138"/>
        <end position="161"/>
    </location>
</feature>
<reference evidence="4 5" key="1">
    <citation type="journal article" date="2020" name="Microb. Ecol.">
        <title>Ecogenomics of the Marine Benthic Filamentous Cyanobacterium Adonisia.</title>
        <authorList>
            <person name="Walter J.M."/>
            <person name="Coutinho F.H."/>
            <person name="Leomil L."/>
            <person name="Hargreaves P.I."/>
            <person name="Campeao M.E."/>
            <person name="Vieira V.V."/>
            <person name="Silva B.S."/>
            <person name="Fistarol G.O."/>
            <person name="Salomon P.S."/>
            <person name="Sawabe T."/>
            <person name="Mino S."/>
            <person name="Hosokawa M."/>
            <person name="Miyashita H."/>
            <person name="Maruyama F."/>
            <person name="van Verk M.C."/>
            <person name="Dutilh B.E."/>
            <person name="Thompson C.C."/>
            <person name="Thompson F.L."/>
        </authorList>
    </citation>
    <scope>NUCLEOTIDE SEQUENCE [LARGE SCALE GENOMIC DNA]</scope>
    <source>
        <strain evidence="4 5">CCMR0082</strain>
    </source>
</reference>
<evidence type="ECO:0000256" key="1">
    <source>
        <dbReference type="SAM" id="MobiDB-lite"/>
    </source>
</evidence>
<accession>A0A6M0SF93</accession>
<feature type="transmembrane region" description="Helical" evidence="2">
    <location>
        <begin position="12"/>
        <end position="37"/>
    </location>
</feature>
<keyword evidence="2" id="KW-0812">Transmembrane</keyword>
<organism evidence="4 5">
    <name type="scientific">Adonisia turfae CCMR0082</name>
    <dbReference type="NCBI Taxonomy" id="2304604"/>
    <lineage>
        <taxon>Bacteria</taxon>
        <taxon>Bacillati</taxon>
        <taxon>Cyanobacteriota</taxon>
        <taxon>Adonisia</taxon>
        <taxon>Adonisia turfae</taxon>
    </lineage>
</organism>